<reference evidence="1" key="1">
    <citation type="submission" date="2022-03" db="EMBL/GenBank/DDBJ databases">
        <title>Interactions between chemoautotrophic and heterotrophic bacteria.</title>
        <authorList>
            <person name="Santoro A."/>
        </authorList>
    </citation>
    <scope>NUCLEOTIDE SEQUENCE</scope>
    <source>
        <strain evidence="1">Nb-106</strain>
    </source>
</reference>
<evidence type="ECO:0000313" key="1">
    <source>
        <dbReference type="EMBL" id="MCP1999754.1"/>
    </source>
</evidence>
<gene>
    <name evidence="1" type="ORF">J2S34_002202</name>
</gene>
<dbReference type="Proteomes" id="UP001205486">
    <property type="component" value="Unassembled WGS sequence"/>
</dbReference>
<dbReference type="EMBL" id="JALJZS010000002">
    <property type="protein sequence ID" value="MCP1999754.1"/>
    <property type="molecule type" value="Genomic_DNA"/>
</dbReference>
<accession>A0ACC6AJ17</accession>
<organism evidence="1 2">
    <name type="scientific">Nitrobacter winogradskyi</name>
    <name type="common">Nitrobacter agilis</name>
    <dbReference type="NCBI Taxonomy" id="913"/>
    <lineage>
        <taxon>Bacteria</taxon>
        <taxon>Pseudomonadati</taxon>
        <taxon>Pseudomonadota</taxon>
        <taxon>Alphaproteobacteria</taxon>
        <taxon>Hyphomicrobiales</taxon>
        <taxon>Nitrobacteraceae</taxon>
        <taxon>Nitrobacter</taxon>
    </lineage>
</organism>
<sequence>MIFGQIALVLAAFFAGAAFYISFAEQPARLHLDDRAGLRE</sequence>
<name>A0ACC6AJ17_NITWI</name>
<comment type="caution">
    <text evidence="1">The sequence shown here is derived from an EMBL/GenBank/DDBJ whole genome shotgun (WGS) entry which is preliminary data.</text>
</comment>
<protein>
    <submittedName>
        <fullName evidence="1">Uncharacterized protein</fullName>
    </submittedName>
</protein>
<evidence type="ECO:0000313" key="2">
    <source>
        <dbReference type="Proteomes" id="UP001205486"/>
    </source>
</evidence>
<keyword evidence="2" id="KW-1185">Reference proteome</keyword>
<proteinExistence type="predicted"/>